<dbReference type="EMBL" id="FNAF01000002">
    <property type="protein sequence ID" value="SDD30528.1"/>
    <property type="molecule type" value="Genomic_DNA"/>
</dbReference>
<feature type="domain" description="FeoB-type G" evidence="18">
    <location>
        <begin position="1"/>
        <end position="163"/>
    </location>
</feature>
<evidence type="ECO:0000256" key="12">
    <source>
        <dbReference type="ARBA" id="ARBA00023134"/>
    </source>
</evidence>
<feature type="binding site" evidence="15">
    <location>
        <begin position="33"/>
        <end position="37"/>
    </location>
    <ligand>
        <name>GTP</name>
        <dbReference type="ChEBI" id="CHEBI:37565"/>
        <label>1</label>
    </ligand>
</feature>
<dbReference type="InterPro" id="IPR011640">
    <property type="entry name" value="Fe2_transport_prot_B_C"/>
</dbReference>
<dbReference type="GO" id="GO:0005525">
    <property type="term" value="F:GTP binding"/>
    <property type="evidence" value="ECO:0007669"/>
    <property type="project" value="UniProtKB-KW"/>
</dbReference>
<reference evidence="19 20" key="1">
    <citation type="submission" date="2016-10" db="EMBL/GenBank/DDBJ databases">
        <authorList>
            <person name="de Groot N.N."/>
        </authorList>
    </citation>
    <scope>NUCLEOTIDE SEQUENCE [LARGE SCALE GENOMIC DNA]</scope>
    <source>
        <strain evidence="19 20">DSM 20475</strain>
    </source>
</reference>
<keyword evidence="10 17" id="KW-0408">Iron</keyword>
<dbReference type="Pfam" id="PF07670">
    <property type="entry name" value="Gate"/>
    <property type="match status" value="2"/>
</dbReference>
<dbReference type="GO" id="GO:0015093">
    <property type="term" value="F:ferrous iron transmembrane transporter activity"/>
    <property type="evidence" value="ECO:0007669"/>
    <property type="project" value="UniProtKB-UniRule"/>
</dbReference>
<dbReference type="NCBIfam" id="TIGR00437">
    <property type="entry name" value="feoB"/>
    <property type="match status" value="1"/>
</dbReference>
<keyword evidence="16" id="KW-0460">Magnesium</keyword>
<evidence type="ECO:0000256" key="1">
    <source>
        <dbReference type="ARBA" id="ARBA00003926"/>
    </source>
</evidence>
<dbReference type="SUPFAM" id="SSF52540">
    <property type="entry name" value="P-loop containing nucleoside triphosphate hydrolases"/>
    <property type="match status" value="1"/>
</dbReference>
<feature type="transmembrane region" description="Helical" evidence="17">
    <location>
        <begin position="281"/>
        <end position="299"/>
    </location>
</feature>
<evidence type="ECO:0000256" key="15">
    <source>
        <dbReference type="PIRSR" id="PIRSR603373-1"/>
    </source>
</evidence>
<feature type="binding site" evidence="15">
    <location>
        <begin position="8"/>
        <end position="15"/>
    </location>
    <ligand>
        <name>GTP</name>
        <dbReference type="ChEBI" id="CHEBI:37565"/>
        <label>1</label>
    </ligand>
</feature>
<evidence type="ECO:0000313" key="20">
    <source>
        <dbReference type="Proteomes" id="UP000198995"/>
    </source>
</evidence>
<feature type="transmembrane region" description="Helical" evidence="17">
    <location>
        <begin position="609"/>
        <end position="631"/>
    </location>
</feature>
<comment type="function">
    <text evidence="1 17">Probable transporter of a GTP-driven Fe(2+) uptake system.</text>
</comment>
<keyword evidence="20" id="KW-1185">Reference proteome</keyword>
<dbReference type="GO" id="GO:0005886">
    <property type="term" value="C:plasma membrane"/>
    <property type="evidence" value="ECO:0007669"/>
    <property type="project" value="UniProtKB-SubCell"/>
</dbReference>
<feature type="binding site" evidence="16">
    <location>
        <position position="19"/>
    </location>
    <ligand>
        <name>Mg(2+)</name>
        <dbReference type="ChEBI" id="CHEBI:18420"/>
        <label>2</label>
    </ligand>
</feature>
<dbReference type="Gene3D" id="3.40.50.300">
    <property type="entry name" value="P-loop containing nucleotide triphosphate hydrolases"/>
    <property type="match status" value="1"/>
</dbReference>
<feature type="binding site" evidence="15">
    <location>
        <begin position="53"/>
        <end position="56"/>
    </location>
    <ligand>
        <name>GTP</name>
        <dbReference type="ChEBI" id="CHEBI:37565"/>
        <label>1</label>
    </ligand>
</feature>
<dbReference type="PRINTS" id="PR00326">
    <property type="entry name" value="GTP1OBG"/>
</dbReference>
<dbReference type="Gene3D" id="1.10.287.1770">
    <property type="match status" value="1"/>
</dbReference>
<feature type="transmembrane region" description="Helical" evidence="17">
    <location>
        <begin position="421"/>
        <end position="445"/>
    </location>
</feature>
<dbReference type="Pfam" id="PF02421">
    <property type="entry name" value="FeoB_N"/>
    <property type="match status" value="1"/>
</dbReference>
<dbReference type="STRING" id="2741.SAMN04489866_102192"/>
<comment type="subcellular location">
    <subcellularLocation>
        <location evidence="2">Cell inner membrane</location>
        <topology evidence="2">Multi-pass membrane protein</topology>
    </subcellularLocation>
    <subcellularLocation>
        <location evidence="17">Cell membrane</location>
        <topology evidence="17">Multi-pass membrane protein</topology>
    </subcellularLocation>
</comment>
<proteinExistence type="inferred from homology"/>
<dbReference type="PROSITE" id="PS51711">
    <property type="entry name" value="G_FEOB"/>
    <property type="match status" value="1"/>
</dbReference>
<dbReference type="RefSeq" id="WP_159427953.1">
    <property type="nucleotide sequence ID" value="NZ_FNAF01000002.1"/>
</dbReference>
<evidence type="ECO:0000313" key="19">
    <source>
        <dbReference type="EMBL" id="SDD30528.1"/>
    </source>
</evidence>
<evidence type="ECO:0000256" key="5">
    <source>
        <dbReference type="ARBA" id="ARBA00022496"/>
    </source>
</evidence>
<comment type="caution">
    <text evidence="17">Lacks conserved residue(s) required for the propagation of feature annotation.</text>
</comment>
<evidence type="ECO:0000256" key="3">
    <source>
        <dbReference type="ARBA" id="ARBA00022448"/>
    </source>
</evidence>
<keyword evidence="7 17" id="KW-0812">Transmembrane</keyword>
<keyword evidence="5 17" id="KW-0410">Iron transport</keyword>
<accession>A0A1G6TN50</accession>
<evidence type="ECO:0000256" key="8">
    <source>
        <dbReference type="ARBA" id="ARBA00022741"/>
    </source>
</evidence>
<dbReference type="InterPro" id="IPR003373">
    <property type="entry name" value="Fe2_transport_prot-B"/>
</dbReference>
<dbReference type="InterPro" id="IPR050860">
    <property type="entry name" value="FeoB_GTPase"/>
</dbReference>
<dbReference type="PANTHER" id="PTHR43185:SF1">
    <property type="entry name" value="FE(2+) TRANSPORTER FEOB"/>
    <property type="match status" value="1"/>
</dbReference>
<evidence type="ECO:0000256" key="7">
    <source>
        <dbReference type="ARBA" id="ARBA00022692"/>
    </source>
</evidence>
<dbReference type="InterPro" id="IPR030389">
    <property type="entry name" value="G_FEOB_dom"/>
</dbReference>
<feature type="transmembrane region" description="Helical" evidence="17">
    <location>
        <begin position="643"/>
        <end position="665"/>
    </location>
</feature>
<evidence type="ECO:0000256" key="2">
    <source>
        <dbReference type="ARBA" id="ARBA00004429"/>
    </source>
</evidence>
<protein>
    <recommendedName>
        <fullName evidence="14 17">Ferrous iron transport protein B</fullName>
    </recommendedName>
</protein>
<dbReference type="FunFam" id="3.40.50.300:FF:000426">
    <property type="entry name" value="Ferrous iron transport protein B"/>
    <property type="match status" value="1"/>
</dbReference>
<keyword evidence="11" id="KW-0406">Ion transport</keyword>
<feature type="binding site" evidence="16">
    <location>
        <position position="22"/>
    </location>
    <ligand>
        <name>Mg(2+)</name>
        <dbReference type="ChEBI" id="CHEBI:18420"/>
        <label>1</label>
    </ligand>
</feature>
<gene>
    <name evidence="19" type="ORF">SAMN04489866_102192</name>
</gene>
<evidence type="ECO:0000256" key="13">
    <source>
        <dbReference type="ARBA" id="ARBA00023136"/>
    </source>
</evidence>
<evidence type="ECO:0000259" key="18">
    <source>
        <dbReference type="PROSITE" id="PS51711"/>
    </source>
</evidence>
<keyword evidence="13 17" id="KW-0472">Membrane</keyword>
<dbReference type="InterPro" id="IPR006073">
    <property type="entry name" value="GTP-bd"/>
</dbReference>
<keyword evidence="12 15" id="KW-0342">GTP-binding</keyword>
<dbReference type="GO" id="GO:0046872">
    <property type="term" value="F:metal ion binding"/>
    <property type="evidence" value="ECO:0007669"/>
    <property type="project" value="UniProtKB-KW"/>
</dbReference>
<keyword evidence="6" id="KW-0997">Cell inner membrane</keyword>
<dbReference type="InterPro" id="IPR011642">
    <property type="entry name" value="Gate_dom"/>
</dbReference>
<keyword evidence="3 17" id="KW-0813">Transport</keyword>
<dbReference type="Pfam" id="PF17910">
    <property type="entry name" value="FeoB_Cyto"/>
    <property type="match status" value="1"/>
</dbReference>
<feature type="transmembrane region" description="Helical" evidence="17">
    <location>
        <begin position="451"/>
        <end position="471"/>
    </location>
</feature>
<dbReference type="AlphaFoldDB" id="A0A1G6TN50"/>
<feature type="binding site" evidence="16">
    <location>
        <position position="20"/>
    </location>
    <ligand>
        <name>Mg(2+)</name>
        <dbReference type="ChEBI" id="CHEBI:18420"/>
        <label>2</label>
    </ligand>
</feature>
<organism evidence="19 20">
    <name type="scientific">Peptococcus niger</name>
    <dbReference type="NCBI Taxonomy" id="2741"/>
    <lineage>
        <taxon>Bacteria</taxon>
        <taxon>Bacillati</taxon>
        <taxon>Bacillota</taxon>
        <taxon>Clostridia</taxon>
        <taxon>Eubacteriales</taxon>
        <taxon>Peptococcaceae</taxon>
        <taxon>Peptococcus</taxon>
    </lineage>
</organism>
<evidence type="ECO:0000256" key="10">
    <source>
        <dbReference type="ARBA" id="ARBA00023004"/>
    </source>
</evidence>
<evidence type="ECO:0000256" key="9">
    <source>
        <dbReference type="ARBA" id="ARBA00022989"/>
    </source>
</evidence>
<dbReference type="PANTHER" id="PTHR43185">
    <property type="entry name" value="FERROUS IRON TRANSPORT PROTEIN B"/>
    <property type="match status" value="1"/>
</dbReference>
<dbReference type="InterPro" id="IPR027417">
    <property type="entry name" value="P-loop_NTPase"/>
</dbReference>
<feature type="binding site" evidence="15">
    <location>
        <begin position="113"/>
        <end position="116"/>
    </location>
    <ligand>
        <name>GTP</name>
        <dbReference type="ChEBI" id="CHEBI:37565"/>
        <label>1</label>
    </ligand>
</feature>
<dbReference type="NCBIfam" id="TIGR00231">
    <property type="entry name" value="small_GTP"/>
    <property type="match status" value="1"/>
</dbReference>
<evidence type="ECO:0000256" key="14">
    <source>
        <dbReference type="NCBIfam" id="TIGR00437"/>
    </source>
</evidence>
<dbReference type="OrthoDB" id="9809127at2"/>
<name>A0A1G6TN50_PEPNI</name>
<sequence length="670" mass="73991">MLKIALAGNPNSGKTSLFNALTGAKQHVGNWPGVTVEQKTGQLKRHHDVEVVDLPGIYSLSPYSPEEIISRNYIINDHPDVLVNIIDATNLERNLYLTTQLLETGAPCVLALNMMDLVQKRGINIDPKKLSQAFGGVPVVEISALENTGIDKLIETVLKVAKKEDYRDRSFAYTPEIEKALKSIEDIAGLEGPSARYYAIKFFENDERIDQEYPLAPAVRDEIRSLVEALEDAEDNDAETLISNGRYEYIGNFIHGIMERPHQKDKLSNSDKIDAIVTNRILALPIFALVIYAIYFVSIQTIGGWSQDWVGDAFGALGEWVNGQLTALGVHKQLVGLICDGIIGGVGAVLTFVPQLMILYFFLSFLEGCGYMSRIAFIMDRIFRRFGLSGKSFIPFLMATGCGVPAIMSTRTIENERDRRMTIMVTTFMPCGAKLPVIALFAGALFPDNSFIAPGCYFLGIFSIILSCLVLKVTALFKGEPAPFIIELPEYRLPKFTNLIFMMWEKAKVFVYKAGTIIFVCVIVIWFLANYNFHLETVSTDHSILAALGGFVAPIFAPLGWGTWQAAAGAVSGLVAKENLVSTLGVLFSHIDEADETSAPLLQQVAMHFTPAAGLSYLVFNLLCAPCFAAIGAIKREMMSGKWTLIAITYQTVFAYIIALLIYQIGRFFL</sequence>
<evidence type="ECO:0000256" key="17">
    <source>
        <dbReference type="RuleBase" id="RU362098"/>
    </source>
</evidence>
<keyword evidence="9 17" id="KW-1133">Transmembrane helix</keyword>
<feature type="binding site" evidence="16">
    <location>
        <position position="23"/>
    </location>
    <ligand>
        <name>Mg(2+)</name>
        <dbReference type="ChEBI" id="CHEBI:18420"/>
        <label>2</label>
    </ligand>
</feature>
<evidence type="ECO:0000256" key="11">
    <source>
        <dbReference type="ARBA" id="ARBA00023065"/>
    </source>
</evidence>
<dbReference type="Proteomes" id="UP000198995">
    <property type="component" value="Unassembled WGS sequence"/>
</dbReference>
<dbReference type="InterPro" id="IPR041069">
    <property type="entry name" value="FeoB_Cyto"/>
</dbReference>
<dbReference type="InterPro" id="IPR005225">
    <property type="entry name" value="Small_GTP-bd"/>
</dbReference>
<evidence type="ECO:0000256" key="16">
    <source>
        <dbReference type="PIRSR" id="PIRSR603373-2"/>
    </source>
</evidence>
<evidence type="ECO:0000256" key="4">
    <source>
        <dbReference type="ARBA" id="ARBA00022475"/>
    </source>
</evidence>
<keyword evidence="16" id="KW-0479">Metal-binding</keyword>
<comment type="similarity">
    <text evidence="17">Belongs to the TRAFAC class TrmE-Era-EngA-EngB-Septin-like GTPase superfamily. FeoB GTPase (TC 9.A.8) family.</text>
</comment>
<feature type="transmembrane region" description="Helical" evidence="17">
    <location>
        <begin position="510"/>
        <end position="529"/>
    </location>
</feature>
<keyword evidence="8 15" id="KW-0547">Nucleotide-binding</keyword>
<dbReference type="CDD" id="cd01879">
    <property type="entry name" value="FeoB"/>
    <property type="match status" value="1"/>
</dbReference>
<dbReference type="Pfam" id="PF07664">
    <property type="entry name" value="FeoB_C"/>
    <property type="match status" value="1"/>
</dbReference>
<evidence type="ECO:0000256" key="6">
    <source>
        <dbReference type="ARBA" id="ARBA00022519"/>
    </source>
</evidence>
<keyword evidence="4" id="KW-1003">Cell membrane</keyword>